<accession>A0A915KME5</accession>
<dbReference type="Proteomes" id="UP000887565">
    <property type="component" value="Unplaced"/>
</dbReference>
<evidence type="ECO:0000313" key="2">
    <source>
        <dbReference type="WBParaSite" id="nRc.2.0.1.t39946-RA"/>
    </source>
</evidence>
<name>A0A915KME5_ROMCU</name>
<keyword evidence="1" id="KW-1185">Reference proteome</keyword>
<evidence type="ECO:0000313" key="1">
    <source>
        <dbReference type="Proteomes" id="UP000887565"/>
    </source>
</evidence>
<organism evidence="1 2">
    <name type="scientific">Romanomermis culicivorax</name>
    <name type="common">Nematode worm</name>
    <dbReference type="NCBI Taxonomy" id="13658"/>
    <lineage>
        <taxon>Eukaryota</taxon>
        <taxon>Metazoa</taxon>
        <taxon>Ecdysozoa</taxon>
        <taxon>Nematoda</taxon>
        <taxon>Enoplea</taxon>
        <taxon>Dorylaimia</taxon>
        <taxon>Mermithida</taxon>
        <taxon>Mermithoidea</taxon>
        <taxon>Mermithidae</taxon>
        <taxon>Romanomermis</taxon>
    </lineage>
</organism>
<proteinExistence type="predicted"/>
<dbReference type="WBParaSite" id="nRc.2.0.1.t39946-RA">
    <property type="protein sequence ID" value="nRc.2.0.1.t39946-RA"/>
    <property type="gene ID" value="nRc.2.0.1.g39946"/>
</dbReference>
<sequence>EFWETQRHSQSKKLQNFVNKLTNSSAKSRPQKNFVNEVWIFHQQTASFADELSSCKSIENSKKRNFYSKSIKLGIILYEKSKTVRLLDPSNHAIDVLINL</sequence>
<reference evidence="2" key="1">
    <citation type="submission" date="2022-11" db="UniProtKB">
        <authorList>
            <consortium name="WormBaseParasite"/>
        </authorList>
    </citation>
    <scope>IDENTIFICATION</scope>
</reference>
<dbReference type="AlphaFoldDB" id="A0A915KME5"/>
<protein>
    <submittedName>
        <fullName evidence="2">Uncharacterized protein</fullName>
    </submittedName>
</protein>